<organism evidence="8 9">
    <name type="scientific">Dendrothele bispora (strain CBS 962.96)</name>
    <dbReference type="NCBI Taxonomy" id="1314807"/>
    <lineage>
        <taxon>Eukaryota</taxon>
        <taxon>Fungi</taxon>
        <taxon>Dikarya</taxon>
        <taxon>Basidiomycota</taxon>
        <taxon>Agaricomycotina</taxon>
        <taxon>Agaricomycetes</taxon>
        <taxon>Agaricomycetidae</taxon>
        <taxon>Agaricales</taxon>
        <taxon>Agaricales incertae sedis</taxon>
        <taxon>Dendrothele</taxon>
    </lineage>
</organism>
<dbReference type="CDD" id="cd00083">
    <property type="entry name" value="bHLH_SF"/>
    <property type="match status" value="1"/>
</dbReference>
<keyword evidence="9" id="KW-1185">Reference proteome</keyword>
<dbReference type="EMBL" id="ML179040">
    <property type="protein sequence ID" value="THV07005.1"/>
    <property type="molecule type" value="Genomic_DNA"/>
</dbReference>
<dbReference type="GO" id="GO:0003700">
    <property type="term" value="F:DNA-binding transcription factor activity"/>
    <property type="evidence" value="ECO:0007669"/>
    <property type="project" value="TreeGrafter"/>
</dbReference>
<name>A0A4S8MV65_DENBC</name>
<dbReference type="AlphaFoldDB" id="A0A4S8MV65"/>
<dbReference type="GO" id="GO:0046983">
    <property type="term" value="F:protein dimerization activity"/>
    <property type="evidence" value="ECO:0007669"/>
    <property type="project" value="InterPro"/>
</dbReference>
<dbReference type="GO" id="GO:0045944">
    <property type="term" value="P:positive regulation of transcription by RNA polymerase II"/>
    <property type="evidence" value="ECO:0007669"/>
    <property type="project" value="TreeGrafter"/>
</dbReference>
<keyword evidence="3" id="KW-0010">Activator</keyword>
<protein>
    <recommendedName>
        <fullName evidence="7">BHLH domain-containing protein</fullName>
    </recommendedName>
</protein>
<sequence>MSFTHDVVSSPPSGGSSPLSTASSPQPITPVSPPSGMRAAPFSTTPLNRSTTVTTGPNNPPKPNKAASNAKIDHDKRRPSSRRPSTAERRATHNAVERARRETLNGRFQDLASLLPNLSQIRRPSKSAIVNSSIAYMHASRRHRLLASRELRLIKLETDSLRREVNEWRDQAGVQRVEEPVRGEGFAIVLEGEVEIIHVPLDSSGNGGMMMEDDEEGFYDDDVGGVVPDWRVGGLPLGGGYQDSHHGGYHNSSMNPGPAQTQPVAMHPPHPPPPPSSSHHSQQQIPMIASPTPSVPLPSMPMYESQIPSIETMHAMNTMGMGGGGGGGGGGMGYSEPGVQTPQAATTVYEGQVPKHYTSYQHQQASHQAAYYNNNNNSNMQSRSRSGSIGSIASLSSSGSGNDPSTISISRSRNPSPSVPISLTPNANGPVQDDQYHPHHPHHHQQQQHRWMHGQMQGGNPVGMAPGMSNCQTFGIGM</sequence>
<feature type="compositionally biased region" description="Low complexity" evidence="6">
    <location>
        <begin position="373"/>
        <end position="422"/>
    </location>
</feature>
<evidence type="ECO:0000256" key="1">
    <source>
        <dbReference type="ARBA" id="ARBA00023015"/>
    </source>
</evidence>
<dbReference type="InterPro" id="IPR036638">
    <property type="entry name" value="HLH_DNA-bd_sf"/>
</dbReference>
<gene>
    <name evidence="8" type="ORF">K435DRAFT_833946</name>
</gene>
<dbReference type="PANTHER" id="PTHR10328:SF3">
    <property type="entry name" value="PROTEIN MAX"/>
    <property type="match status" value="1"/>
</dbReference>
<feature type="region of interest" description="Disordered" evidence="6">
    <location>
        <begin position="237"/>
        <end position="300"/>
    </location>
</feature>
<keyword evidence="4" id="KW-0804">Transcription</keyword>
<feature type="compositionally biased region" description="Pro residues" evidence="6">
    <location>
        <begin position="266"/>
        <end position="276"/>
    </location>
</feature>
<feature type="compositionally biased region" description="Polar residues" evidence="6">
    <location>
        <begin position="250"/>
        <end position="263"/>
    </location>
</feature>
<evidence type="ECO:0000256" key="6">
    <source>
        <dbReference type="SAM" id="MobiDB-lite"/>
    </source>
</evidence>
<evidence type="ECO:0000313" key="9">
    <source>
        <dbReference type="Proteomes" id="UP000297245"/>
    </source>
</evidence>
<evidence type="ECO:0000256" key="2">
    <source>
        <dbReference type="ARBA" id="ARBA00023125"/>
    </source>
</evidence>
<dbReference type="SMART" id="SM00353">
    <property type="entry name" value="HLH"/>
    <property type="match status" value="1"/>
</dbReference>
<dbReference type="GO" id="GO:0003677">
    <property type="term" value="F:DNA binding"/>
    <property type="evidence" value="ECO:0007669"/>
    <property type="project" value="UniProtKB-KW"/>
</dbReference>
<feature type="domain" description="BHLH" evidence="7">
    <location>
        <begin position="88"/>
        <end position="140"/>
    </location>
</feature>
<dbReference type="PROSITE" id="PS50888">
    <property type="entry name" value="BHLH"/>
    <property type="match status" value="1"/>
</dbReference>
<reference evidence="8 9" key="1">
    <citation type="journal article" date="2019" name="Nat. Ecol. Evol.">
        <title>Megaphylogeny resolves global patterns of mushroom evolution.</title>
        <authorList>
            <person name="Varga T."/>
            <person name="Krizsan K."/>
            <person name="Foldi C."/>
            <person name="Dima B."/>
            <person name="Sanchez-Garcia M."/>
            <person name="Sanchez-Ramirez S."/>
            <person name="Szollosi G.J."/>
            <person name="Szarkandi J.G."/>
            <person name="Papp V."/>
            <person name="Albert L."/>
            <person name="Andreopoulos W."/>
            <person name="Angelini C."/>
            <person name="Antonin V."/>
            <person name="Barry K.W."/>
            <person name="Bougher N.L."/>
            <person name="Buchanan P."/>
            <person name="Buyck B."/>
            <person name="Bense V."/>
            <person name="Catcheside P."/>
            <person name="Chovatia M."/>
            <person name="Cooper J."/>
            <person name="Damon W."/>
            <person name="Desjardin D."/>
            <person name="Finy P."/>
            <person name="Geml J."/>
            <person name="Haridas S."/>
            <person name="Hughes K."/>
            <person name="Justo A."/>
            <person name="Karasinski D."/>
            <person name="Kautmanova I."/>
            <person name="Kiss B."/>
            <person name="Kocsube S."/>
            <person name="Kotiranta H."/>
            <person name="LaButti K.M."/>
            <person name="Lechner B.E."/>
            <person name="Liimatainen K."/>
            <person name="Lipzen A."/>
            <person name="Lukacs Z."/>
            <person name="Mihaltcheva S."/>
            <person name="Morgado L.N."/>
            <person name="Niskanen T."/>
            <person name="Noordeloos M.E."/>
            <person name="Ohm R.A."/>
            <person name="Ortiz-Santana B."/>
            <person name="Ovrebo C."/>
            <person name="Racz N."/>
            <person name="Riley R."/>
            <person name="Savchenko A."/>
            <person name="Shiryaev A."/>
            <person name="Soop K."/>
            <person name="Spirin V."/>
            <person name="Szebenyi C."/>
            <person name="Tomsovsky M."/>
            <person name="Tulloss R.E."/>
            <person name="Uehling J."/>
            <person name="Grigoriev I.V."/>
            <person name="Vagvolgyi C."/>
            <person name="Papp T."/>
            <person name="Martin F.M."/>
            <person name="Miettinen O."/>
            <person name="Hibbett D.S."/>
            <person name="Nagy L.G."/>
        </authorList>
    </citation>
    <scope>NUCLEOTIDE SEQUENCE [LARGE SCALE GENOMIC DNA]</scope>
    <source>
        <strain evidence="8 9">CBS 962.96</strain>
    </source>
</reference>
<dbReference type="OrthoDB" id="8964853at2759"/>
<evidence type="ECO:0000313" key="8">
    <source>
        <dbReference type="EMBL" id="THV07005.1"/>
    </source>
</evidence>
<dbReference type="Pfam" id="PF00010">
    <property type="entry name" value="HLH"/>
    <property type="match status" value="1"/>
</dbReference>
<proteinExistence type="predicted"/>
<evidence type="ECO:0000256" key="4">
    <source>
        <dbReference type="ARBA" id="ARBA00023163"/>
    </source>
</evidence>
<dbReference type="PANTHER" id="PTHR10328">
    <property type="entry name" value="PROTEIN MAX MYC-ASSOCIATED FACTOR X"/>
    <property type="match status" value="1"/>
</dbReference>
<keyword evidence="1" id="KW-0805">Transcription regulation</keyword>
<feature type="compositionally biased region" description="Basic residues" evidence="6">
    <location>
        <begin position="438"/>
        <end position="452"/>
    </location>
</feature>
<keyword evidence="5" id="KW-0539">Nucleus</keyword>
<dbReference type="Gene3D" id="4.10.280.10">
    <property type="entry name" value="Helix-loop-helix DNA-binding domain"/>
    <property type="match status" value="1"/>
</dbReference>
<dbReference type="SUPFAM" id="SSF47459">
    <property type="entry name" value="HLH, helix-loop-helix DNA-binding domain"/>
    <property type="match status" value="1"/>
</dbReference>
<feature type="region of interest" description="Disordered" evidence="6">
    <location>
        <begin position="373"/>
        <end position="456"/>
    </location>
</feature>
<dbReference type="InterPro" id="IPR011598">
    <property type="entry name" value="bHLH_dom"/>
</dbReference>
<dbReference type="Proteomes" id="UP000297245">
    <property type="component" value="Unassembled WGS sequence"/>
</dbReference>
<feature type="compositionally biased region" description="Polar residues" evidence="6">
    <location>
        <begin position="42"/>
        <end position="56"/>
    </location>
</feature>
<feature type="compositionally biased region" description="Low complexity" evidence="6">
    <location>
        <begin position="9"/>
        <end position="26"/>
    </location>
</feature>
<evidence type="ECO:0000256" key="3">
    <source>
        <dbReference type="ARBA" id="ARBA00023159"/>
    </source>
</evidence>
<dbReference type="GO" id="GO:0090575">
    <property type="term" value="C:RNA polymerase II transcription regulator complex"/>
    <property type="evidence" value="ECO:0007669"/>
    <property type="project" value="TreeGrafter"/>
</dbReference>
<accession>A0A4S8MV65</accession>
<evidence type="ECO:0000256" key="5">
    <source>
        <dbReference type="ARBA" id="ARBA00023242"/>
    </source>
</evidence>
<feature type="region of interest" description="Disordered" evidence="6">
    <location>
        <begin position="1"/>
        <end position="96"/>
    </location>
</feature>
<feature type="compositionally biased region" description="Basic and acidic residues" evidence="6">
    <location>
        <begin position="85"/>
        <end position="96"/>
    </location>
</feature>
<evidence type="ECO:0000259" key="7">
    <source>
        <dbReference type="PROSITE" id="PS50888"/>
    </source>
</evidence>
<keyword evidence="2" id="KW-0238">DNA-binding</keyword>